<organism evidence="2 3">
    <name type="scientific">Mesonia phycicola</name>
    <dbReference type="NCBI Taxonomy" id="579105"/>
    <lineage>
        <taxon>Bacteria</taxon>
        <taxon>Pseudomonadati</taxon>
        <taxon>Bacteroidota</taxon>
        <taxon>Flavobacteriia</taxon>
        <taxon>Flavobacteriales</taxon>
        <taxon>Flavobacteriaceae</taxon>
        <taxon>Mesonia</taxon>
    </lineage>
</organism>
<protein>
    <recommendedName>
        <fullName evidence="1">SnoaL-like domain-containing protein</fullName>
    </recommendedName>
</protein>
<accession>A0A1M6DNN1</accession>
<proteinExistence type="predicted"/>
<dbReference type="Gene3D" id="3.10.450.50">
    <property type="match status" value="1"/>
</dbReference>
<dbReference type="RefSeq" id="WP_073149598.1">
    <property type="nucleotide sequence ID" value="NZ_FQYY01000004.1"/>
</dbReference>
<dbReference type="InterPro" id="IPR037401">
    <property type="entry name" value="SnoaL-like"/>
</dbReference>
<dbReference type="STRING" id="579105.SAMN04488096_10493"/>
<dbReference type="Pfam" id="PF12680">
    <property type="entry name" value="SnoaL_2"/>
    <property type="match status" value="1"/>
</dbReference>
<dbReference type="EMBL" id="FQYY01000004">
    <property type="protein sequence ID" value="SHI74857.1"/>
    <property type="molecule type" value="Genomic_DNA"/>
</dbReference>
<dbReference type="Proteomes" id="UP000184225">
    <property type="component" value="Unassembled WGS sequence"/>
</dbReference>
<name>A0A1M6DNN1_9FLAO</name>
<dbReference type="SUPFAM" id="SSF54427">
    <property type="entry name" value="NTF2-like"/>
    <property type="match status" value="1"/>
</dbReference>
<evidence type="ECO:0000259" key="1">
    <source>
        <dbReference type="Pfam" id="PF12680"/>
    </source>
</evidence>
<gene>
    <name evidence="2" type="ORF">SAMN04488096_10493</name>
</gene>
<dbReference type="AlphaFoldDB" id="A0A1M6DNN1"/>
<evidence type="ECO:0000313" key="2">
    <source>
        <dbReference type="EMBL" id="SHI74857.1"/>
    </source>
</evidence>
<dbReference type="InterPro" id="IPR032710">
    <property type="entry name" value="NTF2-like_dom_sf"/>
</dbReference>
<evidence type="ECO:0000313" key="3">
    <source>
        <dbReference type="Proteomes" id="UP000184225"/>
    </source>
</evidence>
<sequence>MQSQEKQLVQDFFESAFYKDETVISKYLHPDVTMYWNSSFGFLKLNQSDFIKLASEMKKSYEALTCEITHLLQDNNKITIRFTYHANTIEHPEDDRALAHFICIWEIKDEKLYEGYIISQPGDDSFENISSFIPKK</sequence>
<keyword evidence="3" id="KW-1185">Reference proteome</keyword>
<feature type="domain" description="SnoaL-like" evidence="1">
    <location>
        <begin position="9"/>
        <end position="114"/>
    </location>
</feature>
<reference evidence="2 3" key="1">
    <citation type="submission" date="2016-11" db="EMBL/GenBank/DDBJ databases">
        <authorList>
            <person name="Jaros S."/>
            <person name="Januszkiewicz K."/>
            <person name="Wedrychowicz H."/>
        </authorList>
    </citation>
    <scope>NUCLEOTIDE SEQUENCE [LARGE SCALE GENOMIC DNA]</scope>
    <source>
        <strain evidence="2 3">DSM 21425</strain>
    </source>
</reference>
<dbReference type="OrthoDB" id="1452256at2"/>